<keyword evidence="3" id="KW-1185">Reference proteome</keyword>
<evidence type="ECO:0000313" key="3">
    <source>
        <dbReference type="Proteomes" id="UP000004956"/>
    </source>
</evidence>
<organism evidence="2 3">
    <name type="scientific">Sutterella parvirubra YIT 11816</name>
    <dbReference type="NCBI Taxonomy" id="762967"/>
    <lineage>
        <taxon>Bacteria</taxon>
        <taxon>Pseudomonadati</taxon>
        <taxon>Pseudomonadota</taxon>
        <taxon>Betaproteobacteria</taxon>
        <taxon>Burkholderiales</taxon>
        <taxon>Sutterellaceae</taxon>
        <taxon>Sutterella</taxon>
    </lineage>
</organism>
<evidence type="ECO:0000313" key="2">
    <source>
        <dbReference type="EMBL" id="EHY31335.1"/>
    </source>
</evidence>
<comment type="caution">
    <text evidence="2">The sequence shown here is derived from an EMBL/GenBank/DDBJ whole genome shotgun (WGS) entry which is preliminary data.</text>
</comment>
<name>H3KEX2_9BURK</name>
<accession>H3KEX2</accession>
<feature type="compositionally biased region" description="Basic and acidic residues" evidence="1">
    <location>
        <begin position="1"/>
        <end position="27"/>
    </location>
</feature>
<protein>
    <submittedName>
        <fullName evidence="2">Uncharacterized protein</fullName>
    </submittedName>
</protein>
<dbReference type="HOGENOM" id="CLU_3277665_0_0_4"/>
<dbReference type="EMBL" id="AFBQ01000178">
    <property type="protein sequence ID" value="EHY31335.1"/>
    <property type="molecule type" value="Genomic_DNA"/>
</dbReference>
<proteinExistence type="predicted"/>
<dbReference type="Proteomes" id="UP000004956">
    <property type="component" value="Unassembled WGS sequence"/>
</dbReference>
<gene>
    <name evidence="2" type="ORF">HMPREF9440_01287</name>
</gene>
<dbReference type="STRING" id="762967.HMPREF9440_01287"/>
<feature type="region of interest" description="Disordered" evidence="1">
    <location>
        <begin position="1"/>
        <end position="41"/>
    </location>
</feature>
<evidence type="ECO:0000256" key="1">
    <source>
        <dbReference type="SAM" id="MobiDB-lite"/>
    </source>
</evidence>
<reference evidence="2 3" key="1">
    <citation type="submission" date="2011-11" db="EMBL/GenBank/DDBJ databases">
        <authorList>
            <person name="Weinstock G."/>
            <person name="Sodergren E."/>
            <person name="Clifton S."/>
            <person name="Fulton L."/>
            <person name="Fulton B."/>
            <person name="Courtney L."/>
            <person name="Fronick C."/>
            <person name="Harrison M."/>
            <person name="Strong C."/>
            <person name="Farmer C."/>
            <person name="Delahaunty K."/>
            <person name="Markovic C."/>
            <person name="Hall O."/>
            <person name="Minx P."/>
            <person name="Tomlinson C."/>
            <person name="Mitreva M."/>
            <person name="Hou S."/>
            <person name="Chen J."/>
            <person name="Wollam A."/>
            <person name="Pepin K.H."/>
            <person name="Johnson M."/>
            <person name="Bhonagiri V."/>
            <person name="Zhang X."/>
            <person name="Suruliraj S."/>
            <person name="Warren W."/>
            <person name="Chinwalla A."/>
            <person name="Mardis E.R."/>
            <person name="Wilson R.K."/>
        </authorList>
    </citation>
    <scope>NUCLEOTIDE SEQUENCE [LARGE SCALE GENOMIC DNA]</scope>
    <source>
        <strain evidence="2 3">YIT 11816</strain>
    </source>
</reference>
<dbReference type="AlphaFoldDB" id="H3KEX2"/>
<sequence length="41" mass="4714">MRPEDEGRRPKTLTDLRGMRFSHHFDGRSPSGIPEYEGKIG</sequence>